<protein>
    <submittedName>
        <fullName evidence="3">Secreted RxLR effector peptide protein</fullName>
    </submittedName>
</protein>
<evidence type="ECO:0000256" key="1">
    <source>
        <dbReference type="SAM" id="SignalP"/>
    </source>
</evidence>
<name>A0A7I4YGD4_HAECO</name>
<proteinExistence type="predicted"/>
<evidence type="ECO:0000313" key="2">
    <source>
        <dbReference type="Proteomes" id="UP000025227"/>
    </source>
</evidence>
<sequence length="98" mass="11025">MTPMANTFFLILIVAILLVESANDISHLHRKLAAVKRKQGLEDDEDATDTHKAIYPIRHHALNHVDVLPLISDYHSVNKERSIMNMHGGVAHLQGGRR</sequence>
<accession>A0A7I4YGD4</accession>
<keyword evidence="2" id="KW-1185">Reference proteome</keyword>
<feature type="chain" id="PRO_5029895659" evidence="1">
    <location>
        <begin position="22"/>
        <end position="98"/>
    </location>
</feature>
<dbReference type="Proteomes" id="UP000025227">
    <property type="component" value="Unplaced"/>
</dbReference>
<dbReference type="WBParaSite" id="HCON_00092850-00001">
    <property type="protein sequence ID" value="HCON_00092850-00001"/>
    <property type="gene ID" value="HCON_00092850"/>
</dbReference>
<feature type="signal peptide" evidence="1">
    <location>
        <begin position="1"/>
        <end position="21"/>
    </location>
</feature>
<dbReference type="AlphaFoldDB" id="A0A7I4YGD4"/>
<reference evidence="3" key="1">
    <citation type="submission" date="2020-12" db="UniProtKB">
        <authorList>
            <consortium name="WormBaseParasite"/>
        </authorList>
    </citation>
    <scope>IDENTIFICATION</scope>
    <source>
        <strain evidence="3">MHco3</strain>
    </source>
</reference>
<evidence type="ECO:0000313" key="3">
    <source>
        <dbReference type="WBParaSite" id="HCON_00092850-00001"/>
    </source>
</evidence>
<keyword evidence="1" id="KW-0732">Signal</keyword>
<dbReference type="OrthoDB" id="10495741at2759"/>
<organism evidence="2 3">
    <name type="scientific">Haemonchus contortus</name>
    <name type="common">Barber pole worm</name>
    <dbReference type="NCBI Taxonomy" id="6289"/>
    <lineage>
        <taxon>Eukaryota</taxon>
        <taxon>Metazoa</taxon>
        <taxon>Ecdysozoa</taxon>
        <taxon>Nematoda</taxon>
        <taxon>Chromadorea</taxon>
        <taxon>Rhabditida</taxon>
        <taxon>Rhabditina</taxon>
        <taxon>Rhabditomorpha</taxon>
        <taxon>Strongyloidea</taxon>
        <taxon>Trichostrongylidae</taxon>
        <taxon>Haemonchus</taxon>
    </lineage>
</organism>